<proteinExistence type="predicted"/>
<keyword evidence="2" id="KW-1185">Reference proteome</keyword>
<gene>
    <name evidence="1" type="ORF">CPELLU_LOCUS15534</name>
</gene>
<evidence type="ECO:0000313" key="2">
    <source>
        <dbReference type="Proteomes" id="UP000789759"/>
    </source>
</evidence>
<sequence length="94" mass="10653">MIKLSSLELGESSKFGNSKLEENSNFDSSEFGVFELEDSEIKSSELEDINLKNLNFSISESSSEIMIISDYRNDFIDINNTNIQEIIEISDSED</sequence>
<organism evidence="1 2">
    <name type="scientific">Cetraspora pellucida</name>
    <dbReference type="NCBI Taxonomy" id="1433469"/>
    <lineage>
        <taxon>Eukaryota</taxon>
        <taxon>Fungi</taxon>
        <taxon>Fungi incertae sedis</taxon>
        <taxon>Mucoromycota</taxon>
        <taxon>Glomeromycotina</taxon>
        <taxon>Glomeromycetes</taxon>
        <taxon>Diversisporales</taxon>
        <taxon>Gigasporaceae</taxon>
        <taxon>Cetraspora</taxon>
    </lineage>
</organism>
<dbReference type="EMBL" id="CAJVQA010020678">
    <property type="protein sequence ID" value="CAG8765053.1"/>
    <property type="molecule type" value="Genomic_DNA"/>
</dbReference>
<comment type="caution">
    <text evidence="1">The sequence shown here is derived from an EMBL/GenBank/DDBJ whole genome shotgun (WGS) entry which is preliminary data.</text>
</comment>
<reference evidence="1" key="1">
    <citation type="submission" date="2021-06" db="EMBL/GenBank/DDBJ databases">
        <authorList>
            <person name="Kallberg Y."/>
            <person name="Tangrot J."/>
            <person name="Rosling A."/>
        </authorList>
    </citation>
    <scope>NUCLEOTIDE SEQUENCE</scope>
    <source>
        <strain evidence="1">FL966</strain>
    </source>
</reference>
<dbReference type="Proteomes" id="UP000789759">
    <property type="component" value="Unassembled WGS sequence"/>
</dbReference>
<name>A0A9N9J707_9GLOM</name>
<feature type="non-terminal residue" evidence="1">
    <location>
        <position position="1"/>
    </location>
</feature>
<dbReference type="AlphaFoldDB" id="A0A9N9J707"/>
<protein>
    <submittedName>
        <fullName evidence="1">15075_t:CDS:1</fullName>
    </submittedName>
</protein>
<evidence type="ECO:0000313" key="1">
    <source>
        <dbReference type="EMBL" id="CAG8765053.1"/>
    </source>
</evidence>
<accession>A0A9N9J707</accession>